<sequence length="161" mass="17780">MWGCRVSTLVDSTLQIRCVRYRRELHLPATIDPDSRRILLLIGAHYGAVTMPGDLGERVQARLRSAAIAGPVVDHPRARRWTFLTGPCRPDTLTPTASAELFRLYTTVACHGSQIVLPSPDDERTGYRTWVQAPVAADTRPPVQAVIEAARALGTRTLRSL</sequence>
<evidence type="ECO:0000313" key="2">
    <source>
        <dbReference type="Proteomes" id="UP000658127"/>
    </source>
</evidence>
<evidence type="ECO:0000313" key="1">
    <source>
        <dbReference type="EMBL" id="GGN68868.1"/>
    </source>
</evidence>
<accession>A0ABQ2K714</accession>
<name>A0ABQ2K714_9NOCA</name>
<protein>
    <recommendedName>
        <fullName evidence="3">DNA-directed RNA polymerase subunit beta</fullName>
    </recommendedName>
</protein>
<reference evidence="2" key="1">
    <citation type="journal article" date="2019" name="Int. J. Syst. Evol. Microbiol.">
        <title>The Global Catalogue of Microorganisms (GCM) 10K type strain sequencing project: providing services to taxonomists for standard genome sequencing and annotation.</title>
        <authorList>
            <consortium name="The Broad Institute Genomics Platform"/>
            <consortium name="The Broad Institute Genome Sequencing Center for Infectious Disease"/>
            <person name="Wu L."/>
            <person name="Ma J."/>
        </authorList>
    </citation>
    <scope>NUCLEOTIDE SEQUENCE [LARGE SCALE GENOMIC DNA]</scope>
    <source>
        <strain evidence="2">CGMCC 4.7329</strain>
    </source>
</reference>
<gene>
    <name evidence="1" type="ORF">GCM10011610_06570</name>
</gene>
<proteinExistence type="predicted"/>
<keyword evidence="2" id="KW-1185">Reference proteome</keyword>
<dbReference type="Proteomes" id="UP000658127">
    <property type="component" value="Unassembled WGS sequence"/>
</dbReference>
<organism evidence="1 2">
    <name type="scientific">Nocardia rhizosphaerihabitans</name>
    <dbReference type="NCBI Taxonomy" id="1691570"/>
    <lineage>
        <taxon>Bacteria</taxon>
        <taxon>Bacillati</taxon>
        <taxon>Actinomycetota</taxon>
        <taxon>Actinomycetes</taxon>
        <taxon>Mycobacteriales</taxon>
        <taxon>Nocardiaceae</taxon>
        <taxon>Nocardia</taxon>
    </lineage>
</organism>
<evidence type="ECO:0008006" key="3">
    <source>
        <dbReference type="Google" id="ProtNLM"/>
    </source>
</evidence>
<dbReference type="EMBL" id="BMNE01000001">
    <property type="protein sequence ID" value="GGN68868.1"/>
    <property type="molecule type" value="Genomic_DNA"/>
</dbReference>
<comment type="caution">
    <text evidence="1">The sequence shown here is derived from an EMBL/GenBank/DDBJ whole genome shotgun (WGS) entry which is preliminary data.</text>
</comment>